<protein>
    <submittedName>
        <fullName evidence="1">Uncharacterized protein</fullName>
    </submittedName>
</protein>
<sequence>MIDVHYSAISRQVFVDEGTKTTAIDLPDGLDAVEIAYVLQSDTLREIVAALVGKERVK</sequence>
<proteinExistence type="predicted"/>
<reference evidence="1" key="1">
    <citation type="submission" date="2023-03" db="EMBL/GenBank/DDBJ databases">
        <title>MT1 and MT2 Draft Genomes of Novel Species.</title>
        <authorList>
            <person name="Venkateswaran K."/>
        </authorList>
    </citation>
    <scope>NUCLEOTIDE SEQUENCE</scope>
    <source>
        <strain evidence="1">F6_3S_P_2</strain>
    </source>
</reference>
<gene>
    <name evidence="1" type="ORF">P5G49_14355</name>
</gene>
<evidence type="ECO:0000313" key="1">
    <source>
        <dbReference type="EMBL" id="MDN4608640.1"/>
    </source>
</evidence>
<accession>A0ABT8JU45</accession>
<comment type="caution">
    <text evidence="1">The sequence shown here is derived from an EMBL/GenBank/DDBJ whole genome shotgun (WGS) entry which is preliminary data.</text>
</comment>
<keyword evidence="2" id="KW-1185">Reference proteome</keyword>
<evidence type="ECO:0000313" key="2">
    <source>
        <dbReference type="Proteomes" id="UP001175097"/>
    </source>
</evidence>
<dbReference type="RefSeq" id="WP_301244842.1">
    <property type="nucleotide sequence ID" value="NZ_JAROCC010000012.1"/>
</dbReference>
<dbReference type="EMBL" id="JAROCC010000012">
    <property type="protein sequence ID" value="MDN4608640.1"/>
    <property type="molecule type" value="Genomic_DNA"/>
</dbReference>
<organism evidence="1 2">
    <name type="scientific">Sporosarcina highlanderae</name>
    <dbReference type="NCBI Taxonomy" id="3035916"/>
    <lineage>
        <taxon>Bacteria</taxon>
        <taxon>Bacillati</taxon>
        <taxon>Bacillota</taxon>
        <taxon>Bacilli</taxon>
        <taxon>Bacillales</taxon>
        <taxon>Caryophanaceae</taxon>
        <taxon>Sporosarcina</taxon>
    </lineage>
</organism>
<dbReference type="Proteomes" id="UP001175097">
    <property type="component" value="Unassembled WGS sequence"/>
</dbReference>
<name>A0ABT8JU45_9BACL</name>